<dbReference type="Pfam" id="PF00933">
    <property type="entry name" value="Glyco_hydro_3"/>
    <property type="match status" value="1"/>
</dbReference>
<comment type="similarity">
    <text evidence="2">Belongs to the glycosyl hydrolase 3 family.</text>
</comment>
<dbReference type="Gene3D" id="3.20.20.300">
    <property type="entry name" value="Glycoside hydrolase, family 3, N-terminal domain"/>
    <property type="match status" value="1"/>
</dbReference>
<evidence type="ECO:0000256" key="6">
    <source>
        <dbReference type="ARBA" id="ARBA00023295"/>
    </source>
</evidence>
<dbReference type="InterPro" id="IPR051915">
    <property type="entry name" value="Cellulose_Degrad_GH3"/>
</dbReference>
<dbReference type="InterPro" id="IPR036962">
    <property type="entry name" value="Glyco_hydro_3_N_sf"/>
</dbReference>
<name>A0A4R2NSC2_9FLAO</name>
<dbReference type="AlphaFoldDB" id="A0A4R2NSC2"/>
<dbReference type="RefSeq" id="WP_165915720.1">
    <property type="nucleotide sequence ID" value="NZ_SLXM01000006.1"/>
</dbReference>
<organism evidence="8 9">
    <name type="scientific">Tenacibaculum skagerrakense</name>
    <dbReference type="NCBI Taxonomy" id="186571"/>
    <lineage>
        <taxon>Bacteria</taxon>
        <taxon>Pseudomonadati</taxon>
        <taxon>Bacteroidota</taxon>
        <taxon>Flavobacteriia</taxon>
        <taxon>Flavobacteriales</taxon>
        <taxon>Flavobacteriaceae</taxon>
        <taxon>Tenacibaculum</taxon>
    </lineage>
</organism>
<dbReference type="InterPro" id="IPR026891">
    <property type="entry name" value="Fn3-like"/>
</dbReference>
<keyword evidence="4" id="KW-0732">Signal</keyword>
<dbReference type="Gene3D" id="3.40.50.1700">
    <property type="entry name" value="Glycoside hydrolase family 3 C-terminal domain"/>
    <property type="match status" value="1"/>
</dbReference>
<dbReference type="Pfam" id="PF14310">
    <property type="entry name" value="Fn3-like"/>
    <property type="match status" value="1"/>
</dbReference>
<evidence type="ECO:0000313" key="9">
    <source>
        <dbReference type="Proteomes" id="UP000294564"/>
    </source>
</evidence>
<reference evidence="8 9" key="1">
    <citation type="submission" date="2019-03" db="EMBL/GenBank/DDBJ databases">
        <title>Genomic Encyclopedia of Type Strains, Phase IV (KMG-IV): sequencing the most valuable type-strain genomes for metagenomic binning, comparative biology and taxonomic classification.</title>
        <authorList>
            <person name="Goeker M."/>
        </authorList>
    </citation>
    <scope>NUCLEOTIDE SEQUENCE [LARGE SCALE GENOMIC DNA]</scope>
    <source>
        <strain evidence="8 9">DSM 14836</strain>
    </source>
</reference>
<dbReference type="PANTHER" id="PTHR30620:SF16">
    <property type="entry name" value="LYSOSOMAL BETA GLUCOSIDASE"/>
    <property type="match status" value="1"/>
</dbReference>
<dbReference type="FunFam" id="2.60.40.10:FF:000495">
    <property type="entry name" value="Periplasmic beta-glucosidase"/>
    <property type="match status" value="1"/>
</dbReference>
<gene>
    <name evidence="8" type="ORF">EV195_106123</name>
</gene>
<comment type="catalytic activity">
    <reaction evidence="1">
        <text>Hydrolysis of terminal, non-reducing beta-D-glucosyl residues with release of beta-D-glucose.</text>
        <dbReference type="EC" id="3.2.1.21"/>
    </reaction>
</comment>
<proteinExistence type="inferred from homology"/>
<dbReference type="SMART" id="SM01217">
    <property type="entry name" value="Fn3_like"/>
    <property type="match status" value="1"/>
</dbReference>
<evidence type="ECO:0000256" key="1">
    <source>
        <dbReference type="ARBA" id="ARBA00000448"/>
    </source>
</evidence>
<dbReference type="GO" id="GO:0008422">
    <property type="term" value="F:beta-glucosidase activity"/>
    <property type="evidence" value="ECO:0007669"/>
    <property type="project" value="UniProtKB-EC"/>
</dbReference>
<dbReference type="GO" id="GO:0009251">
    <property type="term" value="P:glucan catabolic process"/>
    <property type="evidence" value="ECO:0007669"/>
    <property type="project" value="TreeGrafter"/>
</dbReference>
<evidence type="ECO:0000256" key="5">
    <source>
        <dbReference type="ARBA" id="ARBA00022801"/>
    </source>
</evidence>
<evidence type="ECO:0000313" key="8">
    <source>
        <dbReference type="EMBL" id="TCP24318.1"/>
    </source>
</evidence>
<dbReference type="Gene3D" id="2.60.40.10">
    <property type="entry name" value="Immunoglobulins"/>
    <property type="match status" value="1"/>
</dbReference>
<keyword evidence="5" id="KW-0378">Hydrolase</keyword>
<dbReference type="InterPro" id="IPR017853">
    <property type="entry name" value="GH"/>
</dbReference>
<dbReference type="EC" id="3.2.1.21" evidence="3"/>
<keyword evidence="9" id="KW-1185">Reference proteome</keyword>
<dbReference type="SUPFAM" id="SSF51445">
    <property type="entry name" value="(Trans)glycosidases"/>
    <property type="match status" value="1"/>
</dbReference>
<dbReference type="EMBL" id="SLXM01000006">
    <property type="protein sequence ID" value="TCP24318.1"/>
    <property type="molecule type" value="Genomic_DNA"/>
</dbReference>
<evidence type="ECO:0000256" key="4">
    <source>
        <dbReference type="ARBA" id="ARBA00022729"/>
    </source>
</evidence>
<dbReference type="FunFam" id="3.20.20.300:FF:000005">
    <property type="entry name" value="Periplasmic beta-glucosidase"/>
    <property type="match status" value="1"/>
</dbReference>
<dbReference type="InterPro" id="IPR036881">
    <property type="entry name" value="Glyco_hydro_3_C_sf"/>
</dbReference>
<dbReference type="Pfam" id="PF01915">
    <property type="entry name" value="Glyco_hydro_3_C"/>
    <property type="match status" value="1"/>
</dbReference>
<dbReference type="InterPro" id="IPR013783">
    <property type="entry name" value="Ig-like_fold"/>
</dbReference>
<evidence type="ECO:0000259" key="7">
    <source>
        <dbReference type="SMART" id="SM01217"/>
    </source>
</evidence>
<comment type="caution">
    <text evidence="8">The sequence shown here is derived from an EMBL/GenBank/DDBJ whole genome shotgun (WGS) entry which is preliminary data.</text>
</comment>
<sequence length="753" mass="83258">MRKLTIIAIGVATFLGACKTDFNSSESSKDTVVEQRVTDLLSKMTLDEKIGQLNLRGTSSRVKGSLPEELKQAVREGKIGAFLNVMNTDYVDELQKIATEESPNKIPLIFARDVIHGFKTIFPIPLGLAASWDTEVAKISSRVAAIEASSVGIRWTFAPMLDISRDSRWGRVAESPGEDPYLASLLGKAYVEGFQGDSLNDPTSLLACAKHFIGYGAAIGGRDYNTAIINKELLHNVYLPPFKAAFDAGSQTVMTSFNETNGIPASGDKQLLRDILRDTFQFDGFVVSDWNSVTEMIPHGFAKDEKHAAEIGINAGLNMEMTSKSYENHVKELLSEGKVTEKQINELVADILRVKFRMGLFENPNRVQKTTKVLYAKNHLELAKEAVIKSSVLLKNNNNVLPLNKNTKIAVIGPLADKPREQLGTWTFDGEKEHTITPINAFQNEKVDFKFVEGLSYSRDKSEAQFQKAIQAAKQSDVIVFIGGEEAILSGEAHSRADINLPGAQEKLIKELAKTNKPIVLVIMAGRPISITNIIDDVDAVLMTWHPGTMGGPAIYNMIFGDKEPGGRLPITWPKVAGQLPLFYNHKNTGRPASPEEFVHMDSIPIGAWQSSLGNTSHYLDAGFTPHFPFGYGLGYTEFKYTNLKLSSDKISKDQSIKVTVDIENTGKRSGEEVVQLYVQDVVGSITRPVKELKGFERIALQPGEKRTISFEIKLEDLKYYNSELTYDVEKGDFNVWIGKNASEGLKASFTYE</sequence>
<dbReference type="SUPFAM" id="SSF52279">
    <property type="entry name" value="Beta-D-glucan exohydrolase, C-terminal domain"/>
    <property type="match status" value="1"/>
</dbReference>
<keyword evidence="6" id="KW-0326">Glycosidase</keyword>
<dbReference type="PROSITE" id="PS51257">
    <property type="entry name" value="PROKAR_LIPOPROTEIN"/>
    <property type="match status" value="1"/>
</dbReference>
<evidence type="ECO:0000256" key="2">
    <source>
        <dbReference type="ARBA" id="ARBA00005336"/>
    </source>
</evidence>
<dbReference type="PRINTS" id="PR00133">
    <property type="entry name" value="GLHYDRLASE3"/>
</dbReference>
<evidence type="ECO:0000256" key="3">
    <source>
        <dbReference type="ARBA" id="ARBA00012744"/>
    </source>
</evidence>
<dbReference type="Proteomes" id="UP000294564">
    <property type="component" value="Unassembled WGS sequence"/>
</dbReference>
<dbReference type="InterPro" id="IPR002772">
    <property type="entry name" value="Glyco_hydro_3_C"/>
</dbReference>
<dbReference type="PANTHER" id="PTHR30620">
    <property type="entry name" value="PERIPLASMIC BETA-GLUCOSIDASE-RELATED"/>
    <property type="match status" value="1"/>
</dbReference>
<accession>A0A4R2NSC2</accession>
<dbReference type="InterPro" id="IPR001764">
    <property type="entry name" value="Glyco_hydro_3_N"/>
</dbReference>
<protein>
    <recommendedName>
        <fullName evidence="3">beta-glucosidase</fullName>
        <ecNumber evidence="3">3.2.1.21</ecNumber>
    </recommendedName>
</protein>
<feature type="domain" description="Fibronectin type III-like" evidence="7">
    <location>
        <begin position="673"/>
        <end position="742"/>
    </location>
</feature>